<dbReference type="AlphaFoldDB" id="G4RFU4"/>
<organism evidence="1 2">
    <name type="scientific">Pelagibacterium halotolerans (strain DSM 22347 / JCM 15775 / CGMCC 1.7692 / B2)</name>
    <dbReference type="NCBI Taxonomy" id="1082931"/>
    <lineage>
        <taxon>Bacteria</taxon>
        <taxon>Pseudomonadati</taxon>
        <taxon>Pseudomonadota</taxon>
        <taxon>Alphaproteobacteria</taxon>
        <taxon>Hyphomicrobiales</taxon>
        <taxon>Devosiaceae</taxon>
        <taxon>Pelagibacterium</taxon>
    </lineage>
</organism>
<keyword evidence="2" id="KW-1185">Reference proteome</keyword>
<reference evidence="1 2" key="1">
    <citation type="journal article" date="2012" name="J. Bacteriol.">
        <title>Complete genome sequence of Pelagibacterium halotolerans B2T.</title>
        <authorList>
            <person name="Huo Y.Y."/>
            <person name="Cheng H."/>
            <person name="Han X.F."/>
            <person name="Jiang X.W."/>
            <person name="Sun C."/>
            <person name="Zhang X.Q."/>
            <person name="Zhu X.F."/>
            <person name="Liu Y.F."/>
            <person name="Li P.F."/>
            <person name="Ni P.X."/>
            <person name="Wu M."/>
        </authorList>
    </citation>
    <scope>NUCLEOTIDE SEQUENCE [LARGE SCALE GENOMIC DNA]</scope>
    <source>
        <strain evidence="2">DSM 22347 / JCM 15775 / CGMCC 1.7692 / B2</strain>
    </source>
</reference>
<proteinExistence type="predicted"/>
<dbReference type="KEGG" id="phl:KKY_951"/>
<accession>G4RFU4</accession>
<dbReference type="STRING" id="1082931.KKY_951"/>
<name>G4RFU4_PELHB</name>
<protein>
    <submittedName>
        <fullName evidence="1">Uncharacterized protein</fullName>
    </submittedName>
</protein>
<dbReference type="Proteomes" id="UP000008850">
    <property type="component" value="Chromosome"/>
</dbReference>
<evidence type="ECO:0000313" key="2">
    <source>
        <dbReference type="Proteomes" id="UP000008850"/>
    </source>
</evidence>
<evidence type="ECO:0000313" key="1">
    <source>
        <dbReference type="EMBL" id="AEQ50987.1"/>
    </source>
</evidence>
<sequence>MEPVLHKLDSILKFVRTFQDQPKNRVVIDADISPVLVATFQINF</sequence>
<dbReference type="HOGENOM" id="CLU_3219817_0_0_5"/>
<gene>
    <name evidence="1" type="ordered locus">KKY_951</name>
</gene>
<dbReference type="EMBL" id="CP003075">
    <property type="protein sequence ID" value="AEQ50987.1"/>
    <property type="molecule type" value="Genomic_DNA"/>
</dbReference>